<comment type="caution">
    <text evidence="8">The sequence shown here is derived from an EMBL/GenBank/DDBJ whole genome shotgun (WGS) entry which is preliminary data.</text>
</comment>
<reference evidence="8 9" key="1">
    <citation type="submission" date="2018-08" db="EMBL/GenBank/DDBJ databases">
        <title>Genome and evolution of the arbuscular mycorrhizal fungus Diversispora epigaea (formerly Glomus versiforme) and its bacterial endosymbionts.</title>
        <authorList>
            <person name="Sun X."/>
            <person name="Fei Z."/>
            <person name="Harrison M."/>
        </authorList>
    </citation>
    <scope>NUCLEOTIDE SEQUENCE [LARGE SCALE GENOMIC DNA]</scope>
    <source>
        <strain evidence="8 9">IT104</strain>
    </source>
</reference>
<accession>A0A397H357</accession>
<proteinExistence type="inferred from homology"/>
<dbReference type="GO" id="GO:0006506">
    <property type="term" value="P:GPI anchor biosynthetic process"/>
    <property type="evidence" value="ECO:0007669"/>
    <property type="project" value="TreeGrafter"/>
</dbReference>
<sequence>MASDKALGATMLLTSVALFTYYTIWALIMPFVDKGHHLQQYFPPRTYAIKIPVVLLLVGLTVAITFLSLVMIKSSNSKKSFKKA</sequence>
<keyword evidence="6 7" id="KW-0472">Membrane</keyword>
<evidence type="ECO:0000256" key="1">
    <source>
        <dbReference type="ARBA" id="ARBA00004477"/>
    </source>
</evidence>
<feature type="transmembrane region" description="Helical" evidence="7">
    <location>
        <begin position="7"/>
        <end position="28"/>
    </location>
</feature>
<organism evidence="8 9">
    <name type="scientific">Diversispora epigaea</name>
    <dbReference type="NCBI Taxonomy" id="1348612"/>
    <lineage>
        <taxon>Eukaryota</taxon>
        <taxon>Fungi</taxon>
        <taxon>Fungi incertae sedis</taxon>
        <taxon>Mucoromycota</taxon>
        <taxon>Glomeromycotina</taxon>
        <taxon>Glomeromycetes</taxon>
        <taxon>Diversisporales</taxon>
        <taxon>Diversisporaceae</taxon>
        <taxon>Diversispora</taxon>
    </lineage>
</organism>
<keyword evidence="9" id="KW-1185">Reference proteome</keyword>
<comment type="function">
    <text evidence="7">Regulatory subunit of the dolichol-phosphate mannose (DPM) synthase complex; essential for the ER localization.</text>
</comment>
<evidence type="ECO:0000256" key="5">
    <source>
        <dbReference type="ARBA" id="ARBA00022989"/>
    </source>
</evidence>
<gene>
    <name evidence="8" type="ORF">Glove_402g50</name>
</gene>
<comment type="subcellular location">
    <subcellularLocation>
        <location evidence="1 7">Endoplasmic reticulum membrane</location>
        <topology evidence="1 7">Multi-pass membrane protein</topology>
    </subcellularLocation>
</comment>
<keyword evidence="3 7" id="KW-0812">Transmembrane</keyword>
<dbReference type="Pfam" id="PF07297">
    <property type="entry name" value="DPM2"/>
    <property type="match status" value="1"/>
</dbReference>
<comment type="similarity">
    <text evidence="2 7">Belongs to the DPM2 family.</text>
</comment>
<comment type="pathway">
    <text evidence="7">Protein modification; protein glycosylation.</text>
</comment>
<name>A0A397H357_9GLOM</name>
<feature type="transmembrane region" description="Helical" evidence="7">
    <location>
        <begin position="48"/>
        <end position="72"/>
    </location>
</feature>
<dbReference type="PANTHER" id="PTHR15039">
    <property type="entry name" value="DOLICHOL PHOSPHATE-MANNOSE BIOSYNTHESIS REGULATORY PROTEIN"/>
    <property type="match status" value="1"/>
</dbReference>
<evidence type="ECO:0000256" key="2">
    <source>
        <dbReference type="ARBA" id="ARBA00005478"/>
    </source>
</evidence>
<dbReference type="OrthoDB" id="311279at2759"/>
<comment type="subunit">
    <text evidence="7">Component of the dolichol-phosphate mannose (DPM) synthase complex.</text>
</comment>
<keyword evidence="4 7" id="KW-0256">Endoplasmic reticulum</keyword>
<dbReference type="InterPro" id="IPR009914">
    <property type="entry name" value="DPM2"/>
</dbReference>
<keyword evidence="5 7" id="KW-1133">Transmembrane helix</keyword>
<dbReference type="AlphaFoldDB" id="A0A397H357"/>
<dbReference type="GO" id="GO:0030234">
    <property type="term" value="F:enzyme regulator activity"/>
    <property type="evidence" value="ECO:0007669"/>
    <property type="project" value="UniProtKB-UniRule"/>
</dbReference>
<evidence type="ECO:0000313" key="8">
    <source>
        <dbReference type="EMBL" id="RHZ56298.1"/>
    </source>
</evidence>
<dbReference type="GO" id="GO:0033185">
    <property type="term" value="C:dolichol-phosphate-mannose synthase complex"/>
    <property type="evidence" value="ECO:0007669"/>
    <property type="project" value="TreeGrafter"/>
</dbReference>
<evidence type="ECO:0000256" key="6">
    <source>
        <dbReference type="ARBA" id="ARBA00023136"/>
    </source>
</evidence>
<dbReference type="UniPathway" id="UPA00378"/>
<dbReference type="STRING" id="1348612.A0A397H357"/>
<evidence type="ECO:0000256" key="4">
    <source>
        <dbReference type="ARBA" id="ARBA00022824"/>
    </source>
</evidence>
<dbReference type="Proteomes" id="UP000266861">
    <property type="component" value="Unassembled WGS sequence"/>
</dbReference>
<dbReference type="EMBL" id="PQFF01000359">
    <property type="protein sequence ID" value="RHZ56298.1"/>
    <property type="molecule type" value="Genomic_DNA"/>
</dbReference>
<dbReference type="GO" id="GO:0005789">
    <property type="term" value="C:endoplasmic reticulum membrane"/>
    <property type="evidence" value="ECO:0007669"/>
    <property type="project" value="UniProtKB-SubCell"/>
</dbReference>
<protein>
    <recommendedName>
        <fullName evidence="7">Dolichol phosphate-mannose biosynthesis regulatory protein</fullName>
    </recommendedName>
</protein>
<evidence type="ECO:0000256" key="3">
    <source>
        <dbReference type="ARBA" id="ARBA00022692"/>
    </source>
</evidence>
<evidence type="ECO:0000313" key="9">
    <source>
        <dbReference type="Proteomes" id="UP000266861"/>
    </source>
</evidence>
<dbReference type="GO" id="GO:0180047">
    <property type="term" value="P:dolichol phosphate mannose biosynthetic process"/>
    <property type="evidence" value="ECO:0007669"/>
    <property type="project" value="InterPro"/>
</dbReference>
<evidence type="ECO:0000256" key="7">
    <source>
        <dbReference type="RuleBase" id="RU365084"/>
    </source>
</evidence>
<dbReference type="PANTHER" id="PTHR15039:SF11">
    <property type="entry name" value="DOLICHOL PHOSPHATE-MANNOSE BIOSYNTHESIS REGULATORY PROTEIN"/>
    <property type="match status" value="1"/>
</dbReference>